<comment type="caution">
    <text evidence="1">The sequence shown here is derived from an EMBL/GenBank/DDBJ whole genome shotgun (WGS) entry which is preliminary data.</text>
</comment>
<reference evidence="1" key="1">
    <citation type="submission" date="2020-04" db="EMBL/GenBank/DDBJ databases">
        <title>Hybrid Assembly of Korean Phytophthora infestans isolates.</title>
        <authorList>
            <person name="Prokchorchik M."/>
            <person name="Lee Y."/>
            <person name="Seo J."/>
            <person name="Cho J.-H."/>
            <person name="Park Y.-E."/>
            <person name="Jang D.-C."/>
            <person name="Im J.-S."/>
            <person name="Choi J.-G."/>
            <person name="Park H.-J."/>
            <person name="Lee G.-B."/>
            <person name="Lee Y.-G."/>
            <person name="Hong S.-Y."/>
            <person name="Cho K."/>
            <person name="Sohn K.H."/>
        </authorList>
    </citation>
    <scope>NUCLEOTIDE SEQUENCE</scope>
    <source>
        <strain evidence="1">KR_1_A1</strain>
    </source>
</reference>
<evidence type="ECO:0000313" key="1">
    <source>
        <dbReference type="EMBL" id="KAF4035280.1"/>
    </source>
</evidence>
<proteinExistence type="predicted"/>
<protein>
    <submittedName>
        <fullName evidence="1">Uncharacterized protein</fullName>
    </submittedName>
</protein>
<dbReference type="EMBL" id="WSZM01000325">
    <property type="protein sequence ID" value="KAF4035280.1"/>
    <property type="molecule type" value="Genomic_DNA"/>
</dbReference>
<keyword evidence="2" id="KW-1185">Reference proteome</keyword>
<sequence>MVFQLDPLESLLIQRLGGTPPVLHRSGLDSQGCVVSTCRACEIAAVGSGMTGVYYVGSDGVVRGKFTKK</sequence>
<gene>
    <name evidence="1" type="ORF">GN244_ATG12686</name>
</gene>
<dbReference type="Proteomes" id="UP000602510">
    <property type="component" value="Unassembled WGS sequence"/>
</dbReference>
<organism evidence="1 2">
    <name type="scientific">Phytophthora infestans</name>
    <name type="common">Potato late blight agent</name>
    <name type="synonym">Botrytis infestans</name>
    <dbReference type="NCBI Taxonomy" id="4787"/>
    <lineage>
        <taxon>Eukaryota</taxon>
        <taxon>Sar</taxon>
        <taxon>Stramenopiles</taxon>
        <taxon>Oomycota</taxon>
        <taxon>Peronosporomycetes</taxon>
        <taxon>Peronosporales</taxon>
        <taxon>Peronosporaceae</taxon>
        <taxon>Phytophthora</taxon>
    </lineage>
</organism>
<accession>A0A833SYH8</accession>
<evidence type="ECO:0000313" key="2">
    <source>
        <dbReference type="Proteomes" id="UP000602510"/>
    </source>
</evidence>
<dbReference type="AlphaFoldDB" id="A0A833SYH8"/>
<name>A0A833SYH8_PHYIN</name>